<feature type="signal peptide" evidence="8">
    <location>
        <begin position="1"/>
        <end position="24"/>
    </location>
</feature>
<keyword evidence="7" id="KW-1133">Transmembrane helix</keyword>
<keyword evidence="7" id="KW-0472">Membrane</keyword>
<dbReference type="AlphaFoldDB" id="A0AAP8EZE0"/>
<evidence type="ECO:0000256" key="2">
    <source>
        <dbReference type="ARBA" id="ARBA00022512"/>
    </source>
</evidence>
<keyword evidence="5" id="KW-0572">Peptidoglycan-anchor</keyword>
<proteinExistence type="predicted"/>
<dbReference type="InterPro" id="IPR019931">
    <property type="entry name" value="LPXTG_anchor"/>
</dbReference>
<keyword evidence="3" id="KW-0964">Secreted</keyword>
<organism evidence="10 11">
    <name type="scientific">Bacillus toyonensis</name>
    <dbReference type="NCBI Taxonomy" id="155322"/>
    <lineage>
        <taxon>Bacteria</taxon>
        <taxon>Bacillati</taxon>
        <taxon>Bacillota</taxon>
        <taxon>Bacilli</taxon>
        <taxon>Bacillales</taxon>
        <taxon>Bacillaceae</taxon>
        <taxon>Bacillus</taxon>
        <taxon>Bacillus cereus group</taxon>
    </lineage>
</organism>
<feature type="chain" id="PRO_5043015158" description="Gram-positive cocci surface proteins LPxTG domain-containing protein" evidence="8">
    <location>
        <begin position="25"/>
        <end position="107"/>
    </location>
</feature>
<evidence type="ECO:0000256" key="8">
    <source>
        <dbReference type="SAM" id="SignalP"/>
    </source>
</evidence>
<feature type="transmembrane region" description="Helical" evidence="7">
    <location>
        <begin position="84"/>
        <end position="101"/>
    </location>
</feature>
<name>A0AAP8EZE0_9BACI</name>
<comment type="subcellular location">
    <subcellularLocation>
        <location evidence="1">Secreted</location>
        <location evidence="1">Cell wall</location>
        <topology evidence="1">Peptidoglycan-anchor</topology>
    </subcellularLocation>
</comment>
<dbReference type="EMBL" id="NUSY01000055">
    <property type="protein sequence ID" value="PHE06216.1"/>
    <property type="molecule type" value="Genomic_DNA"/>
</dbReference>
<dbReference type="Pfam" id="PF00746">
    <property type="entry name" value="Gram_pos_anchor"/>
    <property type="match status" value="1"/>
</dbReference>
<gene>
    <name evidence="10" type="ORF">COF62_29180</name>
</gene>
<evidence type="ECO:0000313" key="10">
    <source>
        <dbReference type="EMBL" id="PHE06216.1"/>
    </source>
</evidence>
<evidence type="ECO:0000256" key="6">
    <source>
        <dbReference type="SAM" id="MobiDB-lite"/>
    </source>
</evidence>
<reference evidence="10 11" key="1">
    <citation type="submission" date="2017-09" db="EMBL/GenBank/DDBJ databases">
        <title>Large-scale bioinformatics analysis of Bacillus genomes uncovers conserved roles of natural products in bacterial physiology.</title>
        <authorList>
            <consortium name="Agbiome Team Llc"/>
            <person name="Bleich R.M."/>
            <person name="Grubbs K.J."/>
            <person name="Santa Maria K.C."/>
            <person name="Allen S.E."/>
            <person name="Farag S."/>
            <person name="Shank E.A."/>
            <person name="Bowers A."/>
        </authorList>
    </citation>
    <scope>NUCLEOTIDE SEQUENCE [LARGE SCALE GENOMIC DNA]</scope>
    <source>
        <strain evidence="10 11">AFS042148</strain>
    </source>
</reference>
<evidence type="ECO:0000256" key="5">
    <source>
        <dbReference type="ARBA" id="ARBA00023088"/>
    </source>
</evidence>
<evidence type="ECO:0000256" key="4">
    <source>
        <dbReference type="ARBA" id="ARBA00022729"/>
    </source>
</evidence>
<feature type="compositionally biased region" description="Basic and acidic residues" evidence="6">
    <location>
        <begin position="60"/>
        <end position="73"/>
    </location>
</feature>
<dbReference type="RefSeq" id="WP_097882392.1">
    <property type="nucleotide sequence ID" value="NZ_JBALNA010000008.1"/>
</dbReference>
<evidence type="ECO:0000313" key="11">
    <source>
        <dbReference type="Proteomes" id="UP000224044"/>
    </source>
</evidence>
<evidence type="ECO:0000256" key="1">
    <source>
        <dbReference type="ARBA" id="ARBA00004168"/>
    </source>
</evidence>
<dbReference type="Proteomes" id="UP000224044">
    <property type="component" value="Unassembled WGS sequence"/>
</dbReference>
<evidence type="ECO:0000259" key="9">
    <source>
        <dbReference type="Pfam" id="PF00746"/>
    </source>
</evidence>
<feature type="region of interest" description="Disordered" evidence="6">
    <location>
        <begin position="45"/>
        <end position="76"/>
    </location>
</feature>
<evidence type="ECO:0000256" key="3">
    <source>
        <dbReference type="ARBA" id="ARBA00022525"/>
    </source>
</evidence>
<feature type="domain" description="Gram-positive cocci surface proteins LPxTG" evidence="9">
    <location>
        <begin position="67"/>
        <end position="105"/>
    </location>
</feature>
<protein>
    <recommendedName>
        <fullName evidence="9">Gram-positive cocci surface proteins LPxTG domain-containing protein</fullName>
    </recommendedName>
</protein>
<evidence type="ECO:0000256" key="7">
    <source>
        <dbReference type="SAM" id="Phobius"/>
    </source>
</evidence>
<keyword evidence="4 8" id="KW-0732">Signal</keyword>
<keyword evidence="2" id="KW-0134">Cell wall</keyword>
<dbReference type="NCBIfam" id="TIGR01167">
    <property type="entry name" value="LPXTG_anchor"/>
    <property type="match status" value="1"/>
</dbReference>
<sequence>MKKKLLLICAMGLLTVGYSSVASASTGTMTKEEIAIQEQQKQAQMEKEAGIQEQQKQAQMKKEAGKQVTKGEKLPNTASNNVKMMALSAGLIALGSVFGFTRRKIKA</sequence>
<accession>A0AAP8EZE0</accession>
<comment type="caution">
    <text evidence="10">The sequence shown here is derived from an EMBL/GenBank/DDBJ whole genome shotgun (WGS) entry which is preliminary data.</text>
</comment>
<keyword evidence="7" id="KW-0812">Transmembrane</keyword>